<evidence type="ECO:0000313" key="6">
    <source>
        <dbReference type="EMBL" id="MFC5286747.1"/>
    </source>
</evidence>
<dbReference type="PRINTS" id="PR01438">
    <property type="entry name" value="UNVRSLSTRESS"/>
</dbReference>
<dbReference type="SUPFAM" id="SSF52402">
    <property type="entry name" value="Adenine nucleotide alpha hydrolases-like"/>
    <property type="match status" value="1"/>
</dbReference>
<proteinExistence type="inferred from homology"/>
<evidence type="ECO:0000256" key="3">
    <source>
        <dbReference type="ARBA" id="ARBA00022840"/>
    </source>
</evidence>
<comment type="similarity">
    <text evidence="1">Belongs to the universal stress protein A family.</text>
</comment>
<dbReference type="Proteomes" id="UP001596157">
    <property type="component" value="Unassembled WGS sequence"/>
</dbReference>
<evidence type="ECO:0000259" key="5">
    <source>
        <dbReference type="Pfam" id="PF00582"/>
    </source>
</evidence>
<accession>A0ABW0EIG8</accession>
<evidence type="ECO:0000313" key="7">
    <source>
        <dbReference type="Proteomes" id="UP001596157"/>
    </source>
</evidence>
<reference evidence="7" key="1">
    <citation type="journal article" date="2019" name="Int. J. Syst. Evol. Microbiol.">
        <title>The Global Catalogue of Microorganisms (GCM) 10K type strain sequencing project: providing services to taxonomists for standard genome sequencing and annotation.</title>
        <authorList>
            <consortium name="The Broad Institute Genomics Platform"/>
            <consortium name="The Broad Institute Genome Sequencing Center for Infectious Disease"/>
            <person name="Wu L."/>
            <person name="Ma J."/>
        </authorList>
    </citation>
    <scope>NUCLEOTIDE SEQUENCE [LARGE SCALE GENOMIC DNA]</scope>
    <source>
        <strain evidence="7">CCUG 59778</strain>
    </source>
</reference>
<organism evidence="6 7">
    <name type="scientific">Actinokineospora guangxiensis</name>
    <dbReference type="NCBI Taxonomy" id="1490288"/>
    <lineage>
        <taxon>Bacteria</taxon>
        <taxon>Bacillati</taxon>
        <taxon>Actinomycetota</taxon>
        <taxon>Actinomycetes</taxon>
        <taxon>Pseudonocardiales</taxon>
        <taxon>Pseudonocardiaceae</taxon>
        <taxon>Actinokineospora</taxon>
    </lineage>
</organism>
<keyword evidence="3" id="KW-0067">ATP-binding</keyword>
<dbReference type="Pfam" id="PF00582">
    <property type="entry name" value="Usp"/>
    <property type="match status" value="1"/>
</dbReference>
<dbReference type="InterPro" id="IPR014729">
    <property type="entry name" value="Rossmann-like_a/b/a_fold"/>
</dbReference>
<keyword evidence="2" id="KW-0547">Nucleotide-binding</keyword>
<dbReference type="EMBL" id="JBHSKF010000002">
    <property type="protein sequence ID" value="MFC5286747.1"/>
    <property type="molecule type" value="Genomic_DNA"/>
</dbReference>
<evidence type="ECO:0000256" key="4">
    <source>
        <dbReference type="SAM" id="MobiDB-lite"/>
    </source>
</evidence>
<protein>
    <submittedName>
        <fullName evidence="6">Universal stress protein</fullName>
    </submittedName>
</protein>
<dbReference type="InterPro" id="IPR006015">
    <property type="entry name" value="Universal_stress_UspA"/>
</dbReference>
<evidence type="ECO:0000256" key="1">
    <source>
        <dbReference type="ARBA" id="ARBA00008791"/>
    </source>
</evidence>
<dbReference type="Gene3D" id="3.40.50.620">
    <property type="entry name" value="HUPs"/>
    <property type="match status" value="1"/>
</dbReference>
<comment type="caution">
    <text evidence="6">The sequence shown here is derived from an EMBL/GenBank/DDBJ whole genome shotgun (WGS) entry which is preliminary data.</text>
</comment>
<gene>
    <name evidence="6" type="ORF">ACFPM7_06765</name>
</gene>
<sequence length="108" mass="11136">MPCTPGSTPPTPAAGSPCPSSDWDAIATDEKAVLAERLAGWSEKYPDVPVQRAVIRDRPAHALLLQAAQAQLLVVGSRGTSPLAGVLLGSTAQTVLHHAPCPVAVVRP</sequence>
<dbReference type="RefSeq" id="WP_378244965.1">
    <property type="nucleotide sequence ID" value="NZ_JBHSKF010000002.1"/>
</dbReference>
<dbReference type="PANTHER" id="PTHR46268:SF27">
    <property type="entry name" value="UNIVERSAL STRESS PROTEIN RV2623"/>
    <property type="match status" value="1"/>
</dbReference>
<name>A0ABW0EIG8_9PSEU</name>
<dbReference type="PANTHER" id="PTHR46268">
    <property type="entry name" value="STRESS RESPONSE PROTEIN NHAX"/>
    <property type="match status" value="1"/>
</dbReference>
<feature type="region of interest" description="Disordered" evidence="4">
    <location>
        <begin position="1"/>
        <end position="22"/>
    </location>
</feature>
<dbReference type="InterPro" id="IPR006016">
    <property type="entry name" value="UspA"/>
</dbReference>
<feature type="domain" description="UspA" evidence="5">
    <location>
        <begin position="27"/>
        <end position="107"/>
    </location>
</feature>
<keyword evidence="7" id="KW-1185">Reference proteome</keyword>
<evidence type="ECO:0000256" key="2">
    <source>
        <dbReference type="ARBA" id="ARBA00022741"/>
    </source>
</evidence>